<reference evidence="2 3" key="1">
    <citation type="journal article" date="2019" name="Nat. Ecol. Evol.">
        <title>Megaphylogeny resolves global patterns of mushroom evolution.</title>
        <authorList>
            <person name="Varga T."/>
            <person name="Krizsan K."/>
            <person name="Foldi C."/>
            <person name="Dima B."/>
            <person name="Sanchez-Garcia M."/>
            <person name="Sanchez-Ramirez S."/>
            <person name="Szollosi G.J."/>
            <person name="Szarkandi J.G."/>
            <person name="Papp V."/>
            <person name="Albert L."/>
            <person name="Andreopoulos W."/>
            <person name="Angelini C."/>
            <person name="Antonin V."/>
            <person name="Barry K.W."/>
            <person name="Bougher N.L."/>
            <person name="Buchanan P."/>
            <person name="Buyck B."/>
            <person name="Bense V."/>
            <person name="Catcheside P."/>
            <person name="Chovatia M."/>
            <person name="Cooper J."/>
            <person name="Damon W."/>
            <person name="Desjardin D."/>
            <person name="Finy P."/>
            <person name="Geml J."/>
            <person name="Haridas S."/>
            <person name="Hughes K."/>
            <person name="Justo A."/>
            <person name="Karasinski D."/>
            <person name="Kautmanova I."/>
            <person name="Kiss B."/>
            <person name="Kocsube S."/>
            <person name="Kotiranta H."/>
            <person name="LaButti K.M."/>
            <person name="Lechner B.E."/>
            <person name="Liimatainen K."/>
            <person name="Lipzen A."/>
            <person name="Lukacs Z."/>
            <person name="Mihaltcheva S."/>
            <person name="Morgado L.N."/>
            <person name="Niskanen T."/>
            <person name="Noordeloos M.E."/>
            <person name="Ohm R.A."/>
            <person name="Ortiz-Santana B."/>
            <person name="Ovrebo C."/>
            <person name="Racz N."/>
            <person name="Riley R."/>
            <person name="Savchenko A."/>
            <person name="Shiryaev A."/>
            <person name="Soop K."/>
            <person name="Spirin V."/>
            <person name="Szebenyi C."/>
            <person name="Tomsovsky M."/>
            <person name="Tulloss R.E."/>
            <person name="Uehling J."/>
            <person name="Grigoriev I.V."/>
            <person name="Vagvolgyi C."/>
            <person name="Papp T."/>
            <person name="Martin F.M."/>
            <person name="Miettinen O."/>
            <person name="Hibbett D.S."/>
            <person name="Nagy L.G."/>
        </authorList>
    </citation>
    <scope>NUCLEOTIDE SEQUENCE [LARGE SCALE GENOMIC DNA]</scope>
    <source>
        <strain evidence="2 3">CBS 309.79</strain>
    </source>
</reference>
<dbReference type="OrthoDB" id="10036721at2759"/>
<protein>
    <recommendedName>
        <fullName evidence="4">Six-hairpin glycosidase-like protein</fullName>
    </recommendedName>
</protein>
<dbReference type="STRING" id="1884261.A0A5C3QKN8"/>
<evidence type="ECO:0000256" key="1">
    <source>
        <dbReference type="SAM" id="MobiDB-lite"/>
    </source>
</evidence>
<evidence type="ECO:0000313" key="2">
    <source>
        <dbReference type="EMBL" id="TFL01710.1"/>
    </source>
</evidence>
<feature type="region of interest" description="Disordered" evidence="1">
    <location>
        <begin position="57"/>
        <end position="84"/>
    </location>
</feature>
<gene>
    <name evidence="2" type="ORF">BDV98DRAFT_612558</name>
</gene>
<dbReference type="Proteomes" id="UP000305067">
    <property type="component" value="Unassembled WGS sequence"/>
</dbReference>
<dbReference type="InterPro" id="IPR008928">
    <property type="entry name" value="6-hairpin_glycosidase_sf"/>
</dbReference>
<evidence type="ECO:0008006" key="4">
    <source>
        <dbReference type="Google" id="ProtNLM"/>
    </source>
</evidence>
<dbReference type="PANTHER" id="PTHR34987:SF6">
    <property type="entry name" value="ALPHA-L-RHAMNOSIDASE SIX-HAIRPIN GLYCOSIDASE DOMAIN-CONTAINING PROTEIN"/>
    <property type="match status" value="1"/>
</dbReference>
<sequence length="621" mass="66873">MQAAVEAPRKAPSGPWDAFNYVPASRTVYATSIHSTGGTVSVATSSRKLWKVGSLSFSSRHHPSNSPPTFAPSSLSDDSKLPDPSTEYDGALAIASPLPLGFWTQPSFSLRGGFRYLTVTATGTGSVTLSNVSCAISFMPHVEDMRAYEGYFYAKDPVMEDPDFLTKVWYSGAYIVQTNTVPLNTGRFGRVKVPGSGRFLVDWLSNGSLGDAGPILVDGAKRDRAVWPGDMGIAVPTQSLQTMFTKINPVTGALPGSGPPLNQLNFDTYHRWTLIGTSVAFLEGKMRNVTLSDGATNVTTTNVTGLRDWARLGGGGFNAHGNAIFYRVCPSRRSLGSTGPHPRLLPQVLVTAASLASRLCLPIATKWAANATALKQSYNEAFSPPSKGMYRDNITSTTNLCPQDGNPMAVLFNLTDSVEKKKLISTGLQKNWGPYGAEATRAAWDDKPVHRGFRVQFVAGNADAAMKMLRTEWGYMLYTNLSVQSTMLEGYTTNSSLGYRGPYGYNFDPAYTSHAHGWSTAPTSTLTIFVVGLSVTTVNGRTWSVAPHLSGLSAAQGGFSTKLGWFEVKWNSTARNSTGTRTFLLPVEWQGRRVQVDGTPVILDGHGSTELRGGKHTTSVG</sequence>
<dbReference type="SUPFAM" id="SSF48208">
    <property type="entry name" value="Six-hairpin glycosidases"/>
    <property type="match status" value="1"/>
</dbReference>
<dbReference type="AlphaFoldDB" id="A0A5C3QKN8"/>
<proteinExistence type="predicted"/>
<dbReference type="GO" id="GO:0005975">
    <property type="term" value="P:carbohydrate metabolic process"/>
    <property type="evidence" value="ECO:0007669"/>
    <property type="project" value="InterPro"/>
</dbReference>
<accession>A0A5C3QKN8</accession>
<keyword evidence="3" id="KW-1185">Reference proteome</keyword>
<dbReference type="GO" id="GO:0003824">
    <property type="term" value="F:catalytic activity"/>
    <property type="evidence" value="ECO:0007669"/>
    <property type="project" value="UniProtKB-ARBA"/>
</dbReference>
<dbReference type="Gene3D" id="1.50.10.10">
    <property type="match status" value="1"/>
</dbReference>
<dbReference type="InterPro" id="IPR012341">
    <property type="entry name" value="6hp_glycosidase-like_sf"/>
</dbReference>
<name>A0A5C3QKN8_9AGAR</name>
<dbReference type="PANTHER" id="PTHR34987">
    <property type="entry name" value="C, PUTATIVE (AFU_ORTHOLOGUE AFUA_3G02880)-RELATED"/>
    <property type="match status" value="1"/>
</dbReference>
<organism evidence="2 3">
    <name type="scientific">Pterulicium gracile</name>
    <dbReference type="NCBI Taxonomy" id="1884261"/>
    <lineage>
        <taxon>Eukaryota</taxon>
        <taxon>Fungi</taxon>
        <taxon>Dikarya</taxon>
        <taxon>Basidiomycota</taxon>
        <taxon>Agaricomycotina</taxon>
        <taxon>Agaricomycetes</taxon>
        <taxon>Agaricomycetidae</taxon>
        <taxon>Agaricales</taxon>
        <taxon>Pleurotineae</taxon>
        <taxon>Pterulaceae</taxon>
        <taxon>Pterulicium</taxon>
    </lineage>
</organism>
<dbReference type="EMBL" id="ML178824">
    <property type="protein sequence ID" value="TFL01710.1"/>
    <property type="molecule type" value="Genomic_DNA"/>
</dbReference>
<evidence type="ECO:0000313" key="3">
    <source>
        <dbReference type="Proteomes" id="UP000305067"/>
    </source>
</evidence>